<reference evidence="1" key="1">
    <citation type="journal article" date="2020" name="Stud. Mycol.">
        <title>101 Dothideomycetes genomes: a test case for predicting lifestyles and emergence of pathogens.</title>
        <authorList>
            <person name="Haridas S."/>
            <person name="Albert R."/>
            <person name="Binder M."/>
            <person name="Bloem J."/>
            <person name="Labutti K."/>
            <person name="Salamov A."/>
            <person name="Andreopoulos B."/>
            <person name="Baker S."/>
            <person name="Barry K."/>
            <person name="Bills G."/>
            <person name="Bluhm B."/>
            <person name="Cannon C."/>
            <person name="Castanera R."/>
            <person name="Culley D."/>
            <person name="Daum C."/>
            <person name="Ezra D."/>
            <person name="Gonzalez J."/>
            <person name="Henrissat B."/>
            <person name="Kuo A."/>
            <person name="Liang C."/>
            <person name="Lipzen A."/>
            <person name="Lutzoni F."/>
            <person name="Magnuson J."/>
            <person name="Mondo S."/>
            <person name="Nolan M."/>
            <person name="Ohm R."/>
            <person name="Pangilinan J."/>
            <person name="Park H.-J."/>
            <person name="Ramirez L."/>
            <person name="Alfaro M."/>
            <person name="Sun H."/>
            <person name="Tritt A."/>
            <person name="Yoshinaga Y."/>
            <person name="Zwiers L.-H."/>
            <person name="Turgeon B."/>
            <person name="Goodwin S."/>
            <person name="Spatafora J."/>
            <person name="Crous P."/>
            <person name="Grigoriev I."/>
        </authorList>
    </citation>
    <scope>NUCLEOTIDE SEQUENCE</scope>
    <source>
        <strain evidence="1">CBS 113818</strain>
    </source>
</reference>
<organism evidence="1 2">
    <name type="scientific">Ophiobolus disseminans</name>
    <dbReference type="NCBI Taxonomy" id="1469910"/>
    <lineage>
        <taxon>Eukaryota</taxon>
        <taxon>Fungi</taxon>
        <taxon>Dikarya</taxon>
        <taxon>Ascomycota</taxon>
        <taxon>Pezizomycotina</taxon>
        <taxon>Dothideomycetes</taxon>
        <taxon>Pleosporomycetidae</taxon>
        <taxon>Pleosporales</taxon>
        <taxon>Pleosporineae</taxon>
        <taxon>Phaeosphaeriaceae</taxon>
        <taxon>Ophiobolus</taxon>
    </lineage>
</organism>
<dbReference type="Proteomes" id="UP000799424">
    <property type="component" value="Unassembled WGS sequence"/>
</dbReference>
<dbReference type="AlphaFoldDB" id="A0A6A7A3X9"/>
<sequence>MTLSVRLVVQQAEYWVMIAVLQETSRRDNSFLTTIRLVRVALERCCDQRNRVLRSAFHLVDLFGACSFYLLRPGRGQVDFGCLMSSDGYLGAASSILFAFHNYFADCIEVPPRLGVPESTNAKTFRPFCVVVSYSPHFPRRN</sequence>
<gene>
    <name evidence="1" type="ORF">CC86DRAFT_454737</name>
</gene>
<proteinExistence type="predicted"/>
<keyword evidence="2" id="KW-1185">Reference proteome</keyword>
<evidence type="ECO:0000313" key="2">
    <source>
        <dbReference type="Proteomes" id="UP000799424"/>
    </source>
</evidence>
<accession>A0A6A7A3X9</accession>
<evidence type="ECO:0000313" key="1">
    <source>
        <dbReference type="EMBL" id="KAF2828030.1"/>
    </source>
</evidence>
<name>A0A6A7A3X9_9PLEO</name>
<protein>
    <submittedName>
        <fullName evidence="1">Uncharacterized protein</fullName>
    </submittedName>
</protein>
<dbReference type="EMBL" id="MU006223">
    <property type="protein sequence ID" value="KAF2828030.1"/>
    <property type="molecule type" value="Genomic_DNA"/>
</dbReference>